<accession>A0A1Y1I8M5</accession>
<dbReference type="InterPro" id="IPR016024">
    <property type="entry name" value="ARM-type_fold"/>
</dbReference>
<organism evidence="10 11">
    <name type="scientific">Klebsormidium nitens</name>
    <name type="common">Green alga</name>
    <name type="synonym">Ulothrix nitens</name>
    <dbReference type="NCBI Taxonomy" id="105231"/>
    <lineage>
        <taxon>Eukaryota</taxon>
        <taxon>Viridiplantae</taxon>
        <taxon>Streptophyta</taxon>
        <taxon>Klebsormidiophyceae</taxon>
        <taxon>Klebsormidiales</taxon>
        <taxon>Klebsormidiaceae</taxon>
        <taxon>Klebsormidium</taxon>
    </lineage>
</organism>
<evidence type="ECO:0000256" key="4">
    <source>
        <dbReference type="ARBA" id="ARBA00022737"/>
    </source>
</evidence>
<dbReference type="Proteomes" id="UP000054558">
    <property type="component" value="Unassembled WGS sequence"/>
</dbReference>
<dbReference type="EMBL" id="DF237138">
    <property type="protein sequence ID" value="GAQ84448.1"/>
    <property type="molecule type" value="Genomic_DNA"/>
</dbReference>
<evidence type="ECO:0000256" key="3">
    <source>
        <dbReference type="ARBA" id="ARBA00022554"/>
    </source>
</evidence>
<dbReference type="SMART" id="SM00185">
    <property type="entry name" value="ARM"/>
    <property type="match status" value="8"/>
</dbReference>
<protein>
    <recommendedName>
        <fullName evidence="7">Vacuolar protein 8</fullName>
    </recommendedName>
</protein>
<evidence type="ECO:0000313" key="11">
    <source>
        <dbReference type="Proteomes" id="UP000054558"/>
    </source>
</evidence>
<keyword evidence="11" id="KW-1185">Reference proteome</keyword>
<evidence type="ECO:0000256" key="6">
    <source>
        <dbReference type="ARBA" id="ARBA00023288"/>
    </source>
</evidence>
<evidence type="ECO:0000256" key="9">
    <source>
        <dbReference type="SAM" id="MobiDB-lite"/>
    </source>
</evidence>
<dbReference type="InterPro" id="IPR045156">
    <property type="entry name" value="Vac8"/>
</dbReference>
<keyword evidence="3" id="KW-0926">Vacuole</keyword>
<keyword evidence="6" id="KW-0449">Lipoprotein</keyword>
<evidence type="ECO:0000256" key="7">
    <source>
        <dbReference type="ARBA" id="ARBA00026209"/>
    </source>
</evidence>
<dbReference type="InterPro" id="IPR011989">
    <property type="entry name" value="ARM-like"/>
</dbReference>
<comment type="subcellular location">
    <subcellularLocation>
        <location evidence="1">Vacuole membrane</location>
        <topology evidence="1">Lipid-anchor</topology>
    </subcellularLocation>
</comment>
<evidence type="ECO:0000256" key="2">
    <source>
        <dbReference type="ARBA" id="ARBA00005462"/>
    </source>
</evidence>
<dbReference type="Gene3D" id="1.25.10.10">
    <property type="entry name" value="Leucine-rich Repeat Variant"/>
    <property type="match status" value="4"/>
</dbReference>
<dbReference type="GO" id="GO:0005774">
    <property type="term" value="C:vacuolar membrane"/>
    <property type="evidence" value="ECO:0007669"/>
    <property type="project" value="UniProtKB-SubCell"/>
</dbReference>
<dbReference type="PANTHER" id="PTHR47249">
    <property type="entry name" value="VACUOLAR PROTEIN 8"/>
    <property type="match status" value="1"/>
</dbReference>
<sequence length="876" mass="91837">MVPGFLPKLDVVDAVWLCNPWGGIQLILRKVSAAESLELHSYSTGANVSSKASALGKAFWWGDEEAGVDADNAANLNLPRSLNKVVALMGSRFADVREQAVVALHELLSSTKQHIAIAAVPGALHSLVELLADETLVSLAGDAHVHSKIVNDSHILARLIVNLKDRSGRVSEMSGWVLWCLANPGAEGASASSGAQGCLQNIVALLDAAGLSSHFGELLSVLCNNRCKPVASTPAFFESLFSLALSERVDLQIAAAESLQTLGREAESRKLIVQVPEWLQTLTGLVDKGRGSVAEKAANVLRDLAASDGAVRGAIAADAGALQVLVSCLVGESTPVQQPVAALLSALARNATTRQAVVGAYAGCLQGLTAALKDGSAAVQKAALEALWVVGTDDGAREELLNVPELVPALADMLDDKRPEAVVKAAVGALQSITGFPAIGECTADTPGCLQRLVQLLQCGSGRVRTCAAFVFSQLAADAGFQKVVAEEPGAIEQLVSLLGVGGPEGAHRPAARALHTLAWDLECRPLISAAPACLEQLFNLFKGPQDYVQSAAGEVLWFTAVGSASKDAFWERPGVVEELVDLLGENRTGIQRALSARILHNLTHDDKGQVDEAKTREIAAAPGCMERLFGLLKCSESSVAQWGLSALRALAAVPEIRTVVFGEPGFLQTLVGFLDLDALDESMLDVAPRVLHQLLSADAKNREAFLSTPGGLERLVLRGRIAGIPGALHKLVELLKPYWMREVALEALSVFAADNENGRAIAAVPECLTTLQTLASLPVAEIQEGEDPGLRELAAGVLSILGGAAEREGPPKQDAGGAEGAESGDGSEGSGTSEGSETSEENGVPNERDDPLIQRLMQQSLDRQHGIDGRGLLST</sequence>
<gene>
    <name evidence="10" type="ORF">KFL_001890120</name>
</gene>
<evidence type="ECO:0000256" key="8">
    <source>
        <dbReference type="PROSITE-ProRule" id="PRU00259"/>
    </source>
</evidence>
<reference evidence="10 11" key="1">
    <citation type="journal article" date="2014" name="Nat. Commun.">
        <title>Klebsormidium flaccidum genome reveals primary factors for plant terrestrial adaptation.</title>
        <authorList>
            <person name="Hori K."/>
            <person name="Maruyama F."/>
            <person name="Fujisawa T."/>
            <person name="Togashi T."/>
            <person name="Yamamoto N."/>
            <person name="Seo M."/>
            <person name="Sato S."/>
            <person name="Yamada T."/>
            <person name="Mori H."/>
            <person name="Tajima N."/>
            <person name="Moriyama T."/>
            <person name="Ikeuchi M."/>
            <person name="Watanabe M."/>
            <person name="Wada H."/>
            <person name="Kobayashi K."/>
            <person name="Saito M."/>
            <person name="Masuda T."/>
            <person name="Sasaki-Sekimoto Y."/>
            <person name="Mashiguchi K."/>
            <person name="Awai K."/>
            <person name="Shimojima M."/>
            <person name="Masuda S."/>
            <person name="Iwai M."/>
            <person name="Nobusawa T."/>
            <person name="Narise T."/>
            <person name="Kondo S."/>
            <person name="Saito H."/>
            <person name="Sato R."/>
            <person name="Murakawa M."/>
            <person name="Ihara Y."/>
            <person name="Oshima-Yamada Y."/>
            <person name="Ohtaka K."/>
            <person name="Satoh M."/>
            <person name="Sonobe K."/>
            <person name="Ishii M."/>
            <person name="Ohtani R."/>
            <person name="Kanamori-Sato M."/>
            <person name="Honoki R."/>
            <person name="Miyazaki D."/>
            <person name="Mochizuki H."/>
            <person name="Umetsu J."/>
            <person name="Higashi K."/>
            <person name="Shibata D."/>
            <person name="Kamiya Y."/>
            <person name="Sato N."/>
            <person name="Nakamura Y."/>
            <person name="Tabata S."/>
            <person name="Ida S."/>
            <person name="Kurokawa K."/>
            <person name="Ohta H."/>
        </authorList>
    </citation>
    <scope>NUCLEOTIDE SEQUENCE [LARGE SCALE GENOMIC DNA]</scope>
    <source>
        <strain evidence="10 11">NIES-2285</strain>
    </source>
</reference>
<name>A0A1Y1I8M5_KLENI</name>
<dbReference type="PANTHER" id="PTHR47249:SF1">
    <property type="entry name" value="VACUOLAR PROTEIN 8"/>
    <property type="match status" value="1"/>
</dbReference>
<dbReference type="SUPFAM" id="SSF48371">
    <property type="entry name" value="ARM repeat"/>
    <property type="match status" value="2"/>
</dbReference>
<feature type="repeat" description="ARM" evidence="8">
    <location>
        <begin position="405"/>
        <end position="434"/>
    </location>
</feature>
<comment type="similarity">
    <text evidence="2">Belongs to the beta-catenin family.</text>
</comment>
<dbReference type="GO" id="GO:0043495">
    <property type="term" value="F:protein-membrane adaptor activity"/>
    <property type="evidence" value="ECO:0007669"/>
    <property type="project" value="InterPro"/>
</dbReference>
<proteinExistence type="inferred from homology"/>
<evidence type="ECO:0000256" key="5">
    <source>
        <dbReference type="ARBA" id="ARBA00023136"/>
    </source>
</evidence>
<keyword evidence="5" id="KW-0472">Membrane</keyword>
<dbReference type="AlphaFoldDB" id="A0A1Y1I8M5"/>
<evidence type="ECO:0000313" key="10">
    <source>
        <dbReference type="EMBL" id="GAQ84448.1"/>
    </source>
</evidence>
<evidence type="ECO:0000256" key="1">
    <source>
        <dbReference type="ARBA" id="ARBA00004592"/>
    </source>
</evidence>
<dbReference type="GO" id="GO:0071562">
    <property type="term" value="P:nucleus-vacuole junction assembly"/>
    <property type="evidence" value="ECO:0007669"/>
    <property type="project" value="InterPro"/>
</dbReference>
<keyword evidence="4" id="KW-0677">Repeat</keyword>
<feature type="region of interest" description="Disordered" evidence="9">
    <location>
        <begin position="806"/>
        <end position="876"/>
    </location>
</feature>
<dbReference type="PROSITE" id="PS50176">
    <property type="entry name" value="ARM_REPEAT"/>
    <property type="match status" value="1"/>
</dbReference>
<dbReference type="InterPro" id="IPR000225">
    <property type="entry name" value="Armadillo"/>
</dbReference>